<dbReference type="OrthoDB" id="5566853at2759"/>
<evidence type="ECO:0000256" key="14">
    <source>
        <dbReference type="ARBA" id="ARBA00023306"/>
    </source>
</evidence>
<dbReference type="GO" id="GO:0042729">
    <property type="term" value="C:DASH complex"/>
    <property type="evidence" value="ECO:0007669"/>
    <property type="project" value="InterPro"/>
</dbReference>
<dbReference type="GO" id="GO:0005876">
    <property type="term" value="C:spindle microtubule"/>
    <property type="evidence" value="ECO:0007669"/>
    <property type="project" value="TreeGrafter"/>
</dbReference>
<keyword evidence="6" id="KW-0158">Chromosome</keyword>
<evidence type="ECO:0000256" key="15">
    <source>
        <dbReference type="ARBA" id="ARBA00023328"/>
    </source>
</evidence>
<evidence type="ECO:0000256" key="10">
    <source>
        <dbReference type="ARBA" id="ARBA00022776"/>
    </source>
</evidence>
<feature type="compositionally biased region" description="Acidic residues" evidence="17">
    <location>
        <begin position="81"/>
        <end position="97"/>
    </location>
</feature>
<evidence type="ECO:0000313" key="18">
    <source>
        <dbReference type="EMBL" id="CDR37605.1"/>
    </source>
</evidence>
<evidence type="ECO:0000256" key="12">
    <source>
        <dbReference type="ARBA" id="ARBA00023212"/>
    </source>
</evidence>
<organism evidence="18">
    <name type="scientific">Cyberlindnera fabianii</name>
    <name type="common">Yeast</name>
    <name type="synonym">Hansenula fabianii</name>
    <dbReference type="NCBI Taxonomy" id="36022"/>
    <lineage>
        <taxon>Eukaryota</taxon>
        <taxon>Fungi</taxon>
        <taxon>Dikarya</taxon>
        <taxon>Ascomycota</taxon>
        <taxon>Saccharomycotina</taxon>
        <taxon>Saccharomycetes</taxon>
        <taxon>Phaffomycetales</taxon>
        <taxon>Phaffomycetaceae</taxon>
        <taxon>Cyberlindnera</taxon>
    </lineage>
</organism>
<dbReference type="InterPro" id="IPR013958">
    <property type="entry name" value="DASH_Dad1"/>
</dbReference>
<accession>A0A061AKD8</accession>
<keyword evidence="10" id="KW-0498">Mitosis</keyword>
<evidence type="ECO:0000256" key="5">
    <source>
        <dbReference type="ARBA" id="ARBA00020261"/>
    </source>
</evidence>
<keyword evidence="11" id="KW-0995">Kinetochore</keyword>
<evidence type="ECO:0000256" key="16">
    <source>
        <dbReference type="ARBA" id="ARBA00030566"/>
    </source>
</evidence>
<evidence type="ECO:0000256" key="8">
    <source>
        <dbReference type="ARBA" id="ARBA00022618"/>
    </source>
</evidence>
<dbReference type="PANTHER" id="PTHR28025:SF1">
    <property type="entry name" value="DASH COMPLEX SUBUNIT DAD1"/>
    <property type="match status" value="1"/>
</dbReference>
<feature type="region of interest" description="Disordered" evidence="17">
    <location>
        <begin position="72"/>
        <end position="122"/>
    </location>
</feature>
<evidence type="ECO:0000256" key="6">
    <source>
        <dbReference type="ARBA" id="ARBA00022454"/>
    </source>
</evidence>
<dbReference type="GO" id="GO:0072686">
    <property type="term" value="C:mitotic spindle"/>
    <property type="evidence" value="ECO:0007669"/>
    <property type="project" value="InterPro"/>
</dbReference>
<dbReference type="AlphaFoldDB" id="A0A061AKD8"/>
<keyword evidence="7" id="KW-0963">Cytoplasm</keyword>
<keyword evidence="12" id="KW-0206">Cytoskeleton</keyword>
<dbReference type="GO" id="GO:0051301">
    <property type="term" value="P:cell division"/>
    <property type="evidence" value="ECO:0007669"/>
    <property type="project" value="UniProtKB-KW"/>
</dbReference>
<comment type="similarity">
    <text evidence="4">Belongs to the DASH complex DAD1 family.</text>
</comment>
<protein>
    <recommendedName>
        <fullName evidence="5">DASH complex subunit DAD1</fullName>
    </recommendedName>
    <alternativeName>
        <fullName evidence="16">Outer kinetochore protein DAD1</fullName>
    </alternativeName>
</protein>
<name>A0A061AKD8_CYBFA</name>
<evidence type="ECO:0000256" key="9">
    <source>
        <dbReference type="ARBA" id="ARBA00022701"/>
    </source>
</evidence>
<dbReference type="PANTHER" id="PTHR28025">
    <property type="entry name" value="DASH COMPLEX SUBUNIT DAD1"/>
    <property type="match status" value="1"/>
</dbReference>
<keyword evidence="15" id="KW-0137">Centromere</keyword>
<keyword evidence="14" id="KW-0131">Cell cycle</keyword>
<evidence type="ECO:0000256" key="11">
    <source>
        <dbReference type="ARBA" id="ARBA00022838"/>
    </source>
</evidence>
<dbReference type="VEuPathDB" id="FungiDB:BON22_0266"/>
<evidence type="ECO:0000256" key="2">
    <source>
        <dbReference type="ARBA" id="ARBA00004186"/>
    </source>
</evidence>
<keyword evidence="13" id="KW-0539">Nucleus</keyword>
<comment type="subcellular location">
    <subcellularLocation>
        <location evidence="3">Chromosome</location>
        <location evidence="3">Centromere</location>
        <location evidence="3">Kinetochore</location>
    </subcellularLocation>
    <subcellularLocation>
        <location evidence="2">Cytoplasm</location>
        <location evidence="2">Cytoskeleton</location>
        <location evidence="2">Spindle</location>
    </subcellularLocation>
    <subcellularLocation>
        <location evidence="1">Nucleus</location>
    </subcellularLocation>
</comment>
<evidence type="ECO:0000256" key="4">
    <source>
        <dbReference type="ARBA" id="ARBA00010146"/>
    </source>
</evidence>
<dbReference type="EMBL" id="LK052886">
    <property type="protein sequence ID" value="CDR37605.1"/>
    <property type="molecule type" value="Genomic_DNA"/>
</dbReference>
<keyword evidence="9" id="KW-0493">Microtubule</keyword>
<dbReference type="GO" id="GO:0044732">
    <property type="term" value="C:mitotic spindle pole body"/>
    <property type="evidence" value="ECO:0007669"/>
    <property type="project" value="TreeGrafter"/>
</dbReference>
<dbReference type="PhylomeDB" id="A0A061AKD8"/>
<evidence type="ECO:0000256" key="17">
    <source>
        <dbReference type="SAM" id="MobiDB-lite"/>
    </source>
</evidence>
<sequence>MTTQKEAQPKPQLTYFEKQRDALISEIAISMESVLNNVNALNRSLEGAIAVGKEFDSVASLWANFYDGLAQQDQLRPQSEGDGDAEEDADEDAENDQENTPATQETEVNEDQMDVDAEAPSS</sequence>
<keyword evidence="8" id="KW-0132">Cell division</keyword>
<dbReference type="GO" id="GO:0051010">
    <property type="term" value="F:microtubule plus-end binding"/>
    <property type="evidence" value="ECO:0007669"/>
    <property type="project" value="TreeGrafter"/>
</dbReference>
<feature type="compositionally biased region" description="Acidic residues" evidence="17">
    <location>
        <begin position="107"/>
        <end position="122"/>
    </location>
</feature>
<evidence type="ECO:0000256" key="13">
    <source>
        <dbReference type="ARBA" id="ARBA00023242"/>
    </source>
</evidence>
<evidence type="ECO:0000256" key="1">
    <source>
        <dbReference type="ARBA" id="ARBA00004123"/>
    </source>
</evidence>
<gene>
    <name evidence="18" type="ORF">CYFA0S_01e13146g</name>
</gene>
<reference evidence="18" key="1">
    <citation type="journal article" date="2014" name="Genome Announc.">
        <title>Genome sequence of the yeast Cyberlindnera fabianii (Hansenula fabianii).</title>
        <authorList>
            <person name="Freel K.C."/>
            <person name="Sarilar V."/>
            <person name="Neuveglise C."/>
            <person name="Devillers H."/>
            <person name="Friedrich A."/>
            <person name="Schacherer J."/>
        </authorList>
    </citation>
    <scope>NUCLEOTIDE SEQUENCE</scope>
    <source>
        <strain evidence="18">YJS4271</strain>
    </source>
</reference>
<evidence type="ECO:0000256" key="3">
    <source>
        <dbReference type="ARBA" id="ARBA00004629"/>
    </source>
</evidence>
<proteinExistence type="inferred from homology"/>
<dbReference type="Pfam" id="PF08649">
    <property type="entry name" value="DASH_Dad1"/>
    <property type="match status" value="1"/>
</dbReference>
<evidence type="ECO:0000256" key="7">
    <source>
        <dbReference type="ARBA" id="ARBA00022490"/>
    </source>
</evidence>